<evidence type="ECO:0000313" key="3">
    <source>
        <dbReference type="Proteomes" id="UP001595698"/>
    </source>
</evidence>
<comment type="caution">
    <text evidence="2">The sequence shown here is derived from an EMBL/GenBank/DDBJ whole genome shotgun (WGS) entry which is preliminary data.</text>
</comment>
<organism evidence="2 3">
    <name type="scientific">Streptosporangium jomthongense</name>
    <dbReference type="NCBI Taxonomy" id="1193683"/>
    <lineage>
        <taxon>Bacteria</taxon>
        <taxon>Bacillati</taxon>
        <taxon>Actinomycetota</taxon>
        <taxon>Actinomycetes</taxon>
        <taxon>Streptosporangiales</taxon>
        <taxon>Streptosporangiaceae</taxon>
        <taxon>Streptosporangium</taxon>
    </lineage>
</organism>
<name>A0ABV8FG93_9ACTN</name>
<evidence type="ECO:0000313" key="2">
    <source>
        <dbReference type="EMBL" id="MFC3986508.1"/>
    </source>
</evidence>
<dbReference type="RefSeq" id="WP_386196805.1">
    <property type="nucleotide sequence ID" value="NZ_JBHSBC010000056.1"/>
</dbReference>
<gene>
    <name evidence="2" type="ORF">ACFOYY_40695</name>
</gene>
<dbReference type="SUPFAM" id="SSF143120">
    <property type="entry name" value="YefM-like"/>
    <property type="match status" value="1"/>
</dbReference>
<dbReference type="Gene3D" id="3.40.1620.10">
    <property type="entry name" value="YefM-like domain"/>
    <property type="match status" value="1"/>
</dbReference>
<comment type="similarity">
    <text evidence="1">Belongs to the phD/YefM antitoxin family.</text>
</comment>
<dbReference type="Proteomes" id="UP001595698">
    <property type="component" value="Unassembled WGS sequence"/>
</dbReference>
<keyword evidence="3" id="KW-1185">Reference proteome</keyword>
<dbReference type="InterPro" id="IPR036165">
    <property type="entry name" value="YefM-like_sf"/>
</dbReference>
<accession>A0ABV8FG93</accession>
<evidence type="ECO:0000256" key="1">
    <source>
        <dbReference type="ARBA" id="ARBA00009981"/>
    </source>
</evidence>
<dbReference type="NCBIfam" id="TIGR01552">
    <property type="entry name" value="phd_fam"/>
    <property type="match status" value="1"/>
</dbReference>
<proteinExistence type="inferred from homology"/>
<sequence>MTHGAQDLSTREVRANFAEVINEAAVSGTVTFITSRGRRIAAVVPVAVGEAAVAASAPPAEPST</sequence>
<reference evidence="3" key="1">
    <citation type="journal article" date="2019" name="Int. J. Syst. Evol. Microbiol.">
        <title>The Global Catalogue of Microorganisms (GCM) 10K type strain sequencing project: providing services to taxonomists for standard genome sequencing and annotation.</title>
        <authorList>
            <consortium name="The Broad Institute Genomics Platform"/>
            <consortium name="The Broad Institute Genome Sequencing Center for Infectious Disease"/>
            <person name="Wu L."/>
            <person name="Ma J."/>
        </authorList>
    </citation>
    <scope>NUCLEOTIDE SEQUENCE [LARGE SCALE GENOMIC DNA]</scope>
    <source>
        <strain evidence="3">TBRC 7912</strain>
    </source>
</reference>
<protein>
    <submittedName>
        <fullName evidence="2">Type II toxin-antitoxin system prevent-host-death family antitoxin</fullName>
    </submittedName>
</protein>
<dbReference type="EMBL" id="JBHSBC010000056">
    <property type="protein sequence ID" value="MFC3986508.1"/>
    <property type="molecule type" value="Genomic_DNA"/>
</dbReference>